<dbReference type="GO" id="GO:0008237">
    <property type="term" value="F:metallopeptidase activity"/>
    <property type="evidence" value="ECO:0007669"/>
    <property type="project" value="UniProtKB-KW"/>
</dbReference>
<dbReference type="InterPro" id="IPR040749">
    <property type="entry name" value="BRCC36_C"/>
</dbReference>
<comment type="caution">
    <text evidence="10">The sequence shown here is derived from an EMBL/GenBank/DDBJ whole genome shotgun (WGS) entry which is preliminary data.</text>
</comment>
<keyword evidence="11" id="KW-1185">Reference proteome</keyword>
<dbReference type="Gene3D" id="3.40.140.10">
    <property type="entry name" value="Cytidine Deaminase, domain 2"/>
    <property type="match status" value="1"/>
</dbReference>
<feature type="domain" description="MPN" evidence="9">
    <location>
        <begin position="6"/>
        <end position="198"/>
    </location>
</feature>
<keyword evidence="5" id="KW-0378">Hydrolase</keyword>
<feature type="region of interest" description="Disordered" evidence="8">
    <location>
        <begin position="222"/>
        <end position="253"/>
    </location>
</feature>
<evidence type="ECO:0000259" key="9">
    <source>
        <dbReference type="PROSITE" id="PS50249"/>
    </source>
</evidence>
<gene>
    <name evidence="10" type="ORF">TIFTF001_019233</name>
</gene>
<dbReference type="GO" id="GO:0006508">
    <property type="term" value="P:proteolysis"/>
    <property type="evidence" value="ECO:0007669"/>
    <property type="project" value="UniProtKB-KW"/>
</dbReference>
<feature type="compositionally biased region" description="Basic and acidic residues" evidence="8">
    <location>
        <begin position="423"/>
        <end position="432"/>
    </location>
</feature>
<evidence type="ECO:0000256" key="8">
    <source>
        <dbReference type="SAM" id="MobiDB-lite"/>
    </source>
</evidence>
<evidence type="ECO:0000256" key="6">
    <source>
        <dbReference type="ARBA" id="ARBA00022833"/>
    </source>
</evidence>
<dbReference type="GO" id="GO:0070552">
    <property type="term" value="C:BRISC complex"/>
    <property type="evidence" value="ECO:0007669"/>
    <property type="project" value="InterPro"/>
</dbReference>
<dbReference type="AlphaFoldDB" id="A0AA88A638"/>
<proteinExistence type="inferred from homology"/>
<keyword evidence="3" id="KW-0479">Metal-binding</keyword>
<name>A0AA88A638_FICCA</name>
<dbReference type="Pfam" id="PF01398">
    <property type="entry name" value="JAB"/>
    <property type="match status" value="1"/>
</dbReference>
<keyword evidence="7" id="KW-0482">Metalloprotease</keyword>
<dbReference type="InterPro" id="IPR037518">
    <property type="entry name" value="MPN"/>
</dbReference>
<reference evidence="10" key="1">
    <citation type="submission" date="2023-07" db="EMBL/GenBank/DDBJ databases">
        <title>draft genome sequence of fig (Ficus carica).</title>
        <authorList>
            <person name="Takahashi T."/>
            <person name="Nishimura K."/>
        </authorList>
    </citation>
    <scope>NUCLEOTIDE SEQUENCE</scope>
</reference>
<feature type="compositionally biased region" description="Low complexity" evidence="8">
    <location>
        <begin position="467"/>
        <end position="478"/>
    </location>
</feature>
<keyword evidence="4" id="KW-0833">Ubl conjugation pathway</keyword>
<dbReference type="PANTHER" id="PTHR10410">
    <property type="entry name" value="EUKARYOTIC TRANSLATION INITIATION FACTOR 3 -RELATED"/>
    <property type="match status" value="1"/>
</dbReference>
<feature type="region of interest" description="Disordered" evidence="8">
    <location>
        <begin position="423"/>
        <end position="485"/>
    </location>
</feature>
<dbReference type="PROSITE" id="PS50249">
    <property type="entry name" value="MPN"/>
    <property type="match status" value="1"/>
</dbReference>
<organism evidence="10 11">
    <name type="scientific">Ficus carica</name>
    <name type="common">Common fig</name>
    <dbReference type="NCBI Taxonomy" id="3494"/>
    <lineage>
        <taxon>Eukaryota</taxon>
        <taxon>Viridiplantae</taxon>
        <taxon>Streptophyta</taxon>
        <taxon>Embryophyta</taxon>
        <taxon>Tracheophyta</taxon>
        <taxon>Spermatophyta</taxon>
        <taxon>Magnoliopsida</taxon>
        <taxon>eudicotyledons</taxon>
        <taxon>Gunneridae</taxon>
        <taxon>Pentapetalae</taxon>
        <taxon>rosids</taxon>
        <taxon>fabids</taxon>
        <taxon>Rosales</taxon>
        <taxon>Moraceae</taxon>
        <taxon>Ficeae</taxon>
        <taxon>Ficus</taxon>
    </lineage>
</organism>
<evidence type="ECO:0000256" key="5">
    <source>
        <dbReference type="ARBA" id="ARBA00022801"/>
    </source>
</evidence>
<dbReference type="GO" id="GO:0070536">
    <property type="term" value="P:protein K63-linked deubiquitination"/>
    <property type="evidence" value="ECO:0007669"/>
    <property type="project" value="InterPro"/>
</dbReference>
<protein>
    <recommendedName>
        <fullName evidence="9">MPN domain-containing protein</fullName>
    </recommendedName>
</protein>
<dbReference type="GO" id="GO:0006281">
    <property type="term" value="P:DNA repair"/>
    <property type="evidence" value="ECO:0007669"/>
    <property type="project" value="InterPro"/>
</dbReference>
<dbReference type="SUPFAM" id="SSF102712">
    <property type="entry name" value="JAB1/MPN domain"/>
    <property type="match status" value="1"/>
</dbReference>
<dbReference type="Proteomes" id="UP001187192">
    <property type="component" value="Unassembled WGS sequence"/>
</dbReference>
<evidence type="ECO:0000256" key="1">
    <source>
        <dbReference type="ARBA" id="ARBA00008021"/>
    </source>
</evidence>
<comment type="similarity">
    <text evidence="1">Belongs to the peptidase M67A family. BRCC36 subfamily.</text>
</comment>
<dbReference type="Pfam" id="PF18110">
    <property type="entry name" value="BRCC36_C"/>
    <property type="match status" value="1"/>
</dbReference>
<dbReference type="SMART" id="SM00232">
    <property type="entry name" value="JAB_MPN"/>
    <property type="match status" value="1"/>
</dbReference>
<keyword evidence="6" id="KW-0862">Zinc</keyword>
<dbReference type="CDD" id="cd08068">
    <property type="entry name" value="MPN_BRCC36"/>
    <property type="match status" value="1"/>
</dbReference>
<evidence type="ECO:0000256" key="2">
    <source>
        <dbReference type="ARBA" id="ARBA00022670"/>
    </source>
</evidence>
<evidence type="ECO:0000256" key="4">
    <source>
        <dbReference type="ARBA" id="ARBA00022786"/>
    </source>
</evidence>
<evidence type="ECO:0000313" key="10">
    <source>
        <dbReference type="EMBL" id="GMN50054.1"/>
    </source>
</evidence>
<dbReference type="InterPro" id="IPR000555">
    <property type="entry name" value="JAMM/MPN+_dom"/>
</dbReference>
<dbReference type="EMBL" id="BTGU01000032">
    <property type="protein sequence ID" value="GMN50054.1"/>
    <property type="molecule type" value="Genomic_DNA"/>
</dbReference>
<accession>A0AA88A638</accession>
<evidence type="ECO:0000313" key="11">
    <source>
        <dbReference type="Proteomes" id="UP001187192"/>
    </source>
</evidence>
<sequence length="485" mass="53491">MSLTSVKMSDDVWLTCLTHALSTETEEIMGLLLGDIEHKNGSVTALIWGASPQTRSDRRKDRVETNPEQLAAASAQAEISFMLFELLFFFPNSLIFDVNIFDKELTQFELVAVLHRSIMAALKLERMTSLTGRTTRVIGWYHSHPHITVLPSHVDVRTQGMYQLLDSGFIGLIFSCYSEDLNKVGRIQVIAFQSSDGKHHHISRPISLSPVNKNSIIDLESSLSSSENAAGRSGSAKVESPEQDTGDSRIVGGIKGGAKSSDLGGLFANADANYLEKERIGGNYNTHNSNDNTVDIDPMDVSDSMQEAMHRSNLDMSGAEYVRKEVPLYVLPTSALIKLDSPLTSFTDLQRVLYEEEQEAYNQAIVQNMRDSKIHPLTFVHHASTYQASMCKLIEYCLSPAINALQDRLRENETRFAMLTDEAKNLEAEGTRGSEPISGSPRQVHSSHGPRGSASPGHREFYSSADSTGSRTFSGPGSRSRRGSQ</sequence>
<evidence type="ECO:0000256" key="7">
    <source>
        <dbReference type="ARBA" id="ARBA00023049"/>
    </source>
</evidence>
<dbReference type="InterPro" id="IPR033860">
    <property type="entry name" value="MPN_BRCC36"/>
</dbReference>
<evidence type="ECO:0000256" key="3">
    <source>
        <dbReference type="ARBA" id="ARBA00022723"/>
    </source>
</evidence>
<keyword evidence="2" id="KW-0645">Protease</keyword>
<dbReference type="GO" id="GO:0004843">
    <property type="term" value="F:cysteine-type deubiquitinase activity"/>
    <property type="evidence" value="ECO:0007669"/>
    <property type="project" value="InterPro"/>
</dbReference>
<dbReference type="InterPro" id="IPR050242">
    <property type="entry name" value="JAMM_MPN+_peptidase_M67A"/>
</dbReference>
<dbReference type="GO" id="GO:0046872">
    <property type="term" value="F:metal ion binding"/>
    <property type="evidence" value="ECO:0007669"/>
    <property type="project" value="UniProtKB-KW"/>
</dbReference>